<organism evidence="3 4">
    <name type="scientific">Flavobacterium lacus</name>
    <dbReference type="NCBI Taxonomy" id="1353778"/>
    <lineage>
        <taxon>Bacteria</taxon>
        <taxon>Pseudomonadati</taxon>
        <taxon>Bacteroidota</taxon>
        <taxon>Flavobacteriia</taxon>
        <taxon>Flavobacteriales</taxon>
        <taxon>Flavobacteriaceae</taxon>
        <taxon>Flavobacterium</taxon>
    </lineage>
</organism>
<dbReference type="EMBL" id="QLSV01000010">
    <property type="protein sequence ID" value="RAR47314.1"/>
    <property type="molecule type" value="Genomic_DNA"/>
</dbReference>
<keyword evidence="1" id="KW-0732">Signal</keyword>
<protein>
    <submittedName>
        <fullName evidence="3">Putative secreted protein (Por secretion system target)</fullName>
    </submittedName>
</protein>
<name>A0A328WTY5_9FLAO</name>
<evidence type="ECO:0000313" key="4">
    <source>
        <dbReference type="Proteomes" id="UP000249518"/>
    </source>
</evidence>
<evidence type="ECO:0000313" key="3">
    <source>
        <dbReference type="EMBL" id="RAR47314.1"/>
    </source>
</evidence>
<gene>
    <name evidence="3" type="ORF">B0I10_110110</name>
</gene>
<accession>A0A328WTY5</accession>
<proteinExistence type="predicted"/>
<dbReference type="Proteomes" id="UP000249518">
    <property type="component" value="Unassembled WGS sequence"/>
</dbReference>
<dbReference type="OrthoDB" id="6395291at2"/>
<dbReference type="Gene3D" id="2.130.10.130">
    <property type="entry name" value="Integrin alpha, N-terminal"/>
    <property type="match status" value="1"/>
</dbReference>
<dbReference type="SUPFAM" id="SSF69318">
    <property type="entry name" value="Integrin alpha N-terminal domain"/>
    <property type="match status" value="1"/>
</dbReference>
<dbReference type="AlphaFoldDB" id="A0A328WTY5"/>
<dbReference type="PANTHER" id="PTHR36220:SF1">
    <property type="entry name" value="GAMMA TUBULIN COMPLEX COMPONENT C-TERMINAL DOMAIN-CONTAINING PROTEIN"/>
    <property type="match status" value="1"/>
</dbReference>
<dbReference type="InterPro" id="IPR026444">
    <property type="entry name" value="Secre_tail"/>
</dbReference>
<evidence type="ECO:0000259" key="2">
    <source>
        <dbReference type="Pfam" id="PF18962"/>
    </source>
</evidence>
<dbReference type="NCBIfam" id="TIGR04183">
    <property type="entry name" value="Por_Secre_tail"/>
    <property type="match status" value="1"/>
</dbReference>
<dbReference type="InterPro" id="IPR028994">
    <property type="entry name" value="Integrin_alpha_N"/>
</dbReference>
<dbReference type="PANTHER" id="PTHR36220">
    <property type="entry name" value="UNNAMED PRODUCT"/>
    <property type="match status" value="1"/>
</dbReference>
<evidence type="ECO:0000256" key="1">
    <source>
        <dbReference type="ARBA" id="ARBA00022729"/>
    </source>
</evidence>
<feature type="domain" description="Secretion system C-terminal sorting" evidence="2">
    <location>
        <begin position="414"/>
        <end position="482"/>
    </location>
</feature>
<dbReference type="RefSeq" id="WP_112086583.1">
    <property type="nucleotide sequence ID" value="NZ_QLSV01000010.1"/>
</dbReference>
<sequence>MKKLYILTLLISVHSFSQSLVRIEPENFSTVYGFGGSGSFNDTEIVVAGQDAMPPIGVSKLYLFNTDSSGITPNGTIDSPEANQNFGGAIEMTDDYLFVGSIRNNTNVENGGAVYVFKKVNGNWEYLLKIQPSTQHENDYFGTNIKVHNNQLFITAFGYDENGDAAINDGAVYIYNQSGDTFSLQQTLAGVSGNSGFGTLLEIENDMLVTTSTNSTGDFITTFNLESSNWELVNSTLMPNVSFVYNPELRLLHSDRVSLSNGKLYLYHLNDTENDFLGLKMIKIYNWSDITPEWNFVEDFVFQEGDYYKYKVKVEGNNMFIVPTGEYILMVERKNPVFHFVYENGSWSYNSTYAGMSSYTNDNFGRFILAKGNKVLFGNSTEYWTHPVMAPNGGAYMLDVTLGINEFETSNFIVHPNPTDGIVKIYSKNSEVASIEIYDGIGKKVFENNSNVSEIDITHLNSGIYFCRIISSDNSTMYQKIIKK</sequence>
<comment type="caution">
    <text evidence="3">The sequence shown here is derived from an EMBL/GenBank/DDBJ whole genome shotgun (WGS) entry which is preliminary data.</text>
</comment>
<reference evidence="3 4" key="1">
    <citation type="submission" date="2018-06" db="EMBL/GenBank/DDBJ databases">
        <title>Genomic Encyclopedia of Type Strains, Phase III (KMG-III): the genomes of soil and plant-associated and newly described type strains.</title>
        <authorList>
            <person name="Whitman W."/>
        </authorList>
    </citation>
    <scope>NUCLEOTIDE SEQUENCE [LARGE SCALE GENOMIC DNA]</scope>
    <source>
        <strain evidence="3 4">CGMCC 1.12504</strain>
    </source>
</reference>
<dbReference type="Pfam" id="PF18962">
    <property type="entry name" value="Por_Secre_tail"/>
    <property type="match status" value="1"/>
</dbReference>
<keyword evidence="4" id="KW-1185">Reference proteome</keyword>